<keyword evidence="1" id="KW-1133">Transmembrane helix</keyword>
<keyword evidence="1" id="KW-0812">Transmembrane</keyword>
<comment type="caution">
    <text evidence="2">The sequence shown here is derived from an EMBL/GenBank/DDBJ whole genome shotgun (WGS) entry which is preliminary data.</text>
</comment>
<dbReference type="AlphaFoldDB" id="A0A0G0CXZ2"/>
<feature type="transmembrane region" description="Helical" evidence="1">
    <location>
        <begin position="34"/>
        <end position="56"/>
    </location>
</feature>
<evidence type="ECO:0000256" key="1">
    <source>
        <dbReference type="SAM" id="Phobius"/>
    </source>
</evidence>
<name>A0A0G0CXZ2_9BACT</name>
<proteinExistence type="predicted"/>
<dbReference type="Proteomes" id="UP000033995">
    <property type="component" value="Unassembled WGS sequence"/>
</dbReference>
<evidence type="ECO:0000313" key="3">
    <source>
        <dbReference type="Proteomes" id="UP000033995"/>
    </source>
</evidence>
<reference evidence="2 3" key="1">
    <citation type="journal article" date="2015" name="Nature">
        <title>rRNA introns, odd ribosomes, and small enigmatic genomes across a large radiation of phyla.</title>
        <authorList>
            <person name="Brown C.T."/>
            <person name="Hug L.A."/>
            <person name="Thomas B.C."/>
            <person name="Sharon I."/>
            <person name="Castelle C.J."/>
            <person name="Singh A."/>
            <person name="Wilkins M.J."/>
            <person name="Williams K.H."/>
            <person name="Banfield J.F."/>
        </authorList>
    </citation>
    <scope>NUCLEOTIDE SEQUENCE [LARGE SCALE GENOMIC DNA]</scope>
</reference>
<protein>
    <recommendedName>
        <fullName evidence="4">DUF4352 domain-containing protein</fullName>
    </recommendedName>
</protein>
<evidence type="ECO:0000313" key="2">
    <source>
        <dbReference type="EMBL" id="KKP48247.1"/>
    </source>
</evidence>
<dbReference type="EMBL" id="LBOZ01000001">
    <property type="protein sequence ID" value="KKP48247.1"/>
    <property type="molecule type" value="Genomic_DNA"/>
</dbReference>
<gene>
    <name evidence="2" type="ORF">UR38_C0001G0043</name>
</gene>
<evidence type="ECO:0008006" key="4">
    <source>
        <dbReference type="Google" id="ProtNLM"/>
    </source>
</evidence>
<organism evidence="2 3">
    <name type="scientific">Candidatus Woesebacteria bacterium GW2011_GWA2_33_28</name>
    <dbReference type="NCBI Taxonomy" id="1618561"/>
    <lineage>
        <taxon>Bacteria</taxon>
        <taxon>Candidatus Woeseibacteriota</taxon>
    </lineage>
</organism>
<sequence>MNKIKEIIINLRFKITPLLRLLVQRIFVKKNLPIAVFAFIGILVVSGIIFGVYKLITKTNDINSSQIQVAPAKAVTVIGKEFIFPLKNEKGNEVSRIKYTIESAELRSEIVVKGQKARSVKGRIFFILNLKVVNDFKQKIEIQTTDYIRLSVNGNKDVWLAPDIHSDPAGIQAISTKYIKVGFAINESDKDLILRVGEINGEKEEFPVKF</sequence>
<accession>A0A0G0CXZ2</accession>
<keyword evidence="1" id="KW-0472">Membrane</keyword>